<evidence type="ECO:0000259" key="9">
    <source>
        <dbReference type="Pfam" id="PF16822"/>
    </source>
</evidence>
<comment type="caution">
    <text evidence="10">The sequence shown here is derived from an EMBL/GenBank/DDBJ whole genome shotgun (WGS) entry which is preliminary data.</text>
</comment>
<sequence length="462" mass="50988">MKLRKKNKRNIFLNITGILFFGLVAFLVLGNIFHKDRSFSETENRMLASAPEVTVDSLLSGQFETNYESYINDQFVFRDAWVHLKGLADTISGKQDSNGVFRGKKGYLMENFVEPDPANLEKVQTAINSFSQKYPDLKQYFLLAPTAVNILEDYLPAGAPAGDQNAWMDQMYSFFAENGVTGIDVRERFKAQHEKGTKLYYQTDHHWTTRGAYEAFSEAAVAMGLVETAPAYNGMVVSNQFRGTLSAKSGFRMNQEEEIEVQLPDEDQPGSIVTYVSEQEKSGSFYNAENLEIRDAYTVFLDGNHPEVKVETPLEGGRKLLLLKDSYANCFLPFLAPYYREIIVIDPRYYYDDLSMLVDAEGITDVLYLYNANTFFQDTSLAPVLEAAASSGTDESADGAQNSTSQTGGGAQDNTTSTDQGGAQNTTSSGDQGDGGAQDNADSQDQGEDAGQDSPDQAGDDT</sequence>
<evidence type="ECO:0000256" key="7">
    <source>
        <dbReference type="SAM" id="MobiDB-lite"/>
    </source>
</evidence>
<feature type="region of interest" description="Disordered" evidence="7">
    <location>
        <begin position="392"/>
        <end position="462"/>
    </location>
</feature>
<evidence type="ECO:0000256" key="6">
    <source>
        <dbReference type="ARBA" id="ARBA00022841"/>
    </source>
</evidence>
<feature type="domain" description="AlgX/AlgJ SGNH hydrolase-like" evidence="9">
    <location>
        <begin position="140"/>
        <end position="226"/>
    </location>
</feature>
<evidence type="ECO:0000313" key="10">
    <source>
        <dbReference type="EMBL" id="HIR91943.1"/>
    </source>
</evidence>
<keyword evidence="5" id="KW-0574">Periplasm</keyword>
<proteinExistence type="predicted"/>
<evidence type="ECO:0000313" key="11">
    <source>
        <dbReference type="Proteomes" id="UP000886841"/>
    </source>
</evidence>
<comment type="subcellular location">
    <subcellularLocation>
        <location evidence="1">Periplasm</location>
    </subcellularLocation>
</comment>
<name>A0A9D1EH86_9FIRM</name>
<keyword evidence="6" id="KW-0016">Alginate biosynthesis</keyword>
<accession>A0A9D1EH86</accession>
<organism evidence="10 11">
    <name type="scientific">Candidatus Egerieimonas intestinavium</name>
    <dbReference type="NCBI Taxonomy" id="2840777"/>
    <lineage>
        <taxon>Bacteria</taxon>
        <taxon>Bacillati</taxon>
        <taxon>Bacillota</taxon>
        <taxon>Clostridia</taxon>
        <taxon>Lachnospirales</taxon>
        <taxon>Lachnospiraceae</taxon>
        <taxon>Lachnospiraceae incertae sedis</taxon>
        <taxon>Candidatus Egerieimonas</taxon>
    </lineage>
</organism>
<evidence type="ECO:0000256" key="2">
    <source>
        <dbReference type="ARBA" id="ARBA00005182"/>
    </source>
</evidence>
<evidence type="ECO:0000256" key="5">
    <source>
        <dbReference type="ARBA" id="ARBA00022764"/>
    </source>
</evidence>
<keyword evidence="4" id="KW-0732">Signal</keyword>
<feature type="compositionally biased region" description="Polar residues" evidence="7">
    <location>
        <begin position="392"/>
        <end position="424"/>
    </location>
</feature>
<protein>
    <recommendedName>
        <fullName evidence="9">AlgX/AlgJ SGNH hydrolase-like domain-containing protein</fullName>
    </recommendedName>
</protein>
<feature type="compositionally biased region" description="Low complexity" evidence="7">
    <location>
        <begin position="425"/>
        <end position="444"/>
    </location>
</feature>
<feature type="transmembrane region" description="Helical" evidence="8">
    <location>
        <begin position="12"/>
        <end position="33"/>
    </location>
</feature>
<dbReference type="Proteomes" id="UP000886841">
    <property type="component" value="Unassembled WGS sequence"/>
</dbReference>
<keyword evidence="8" id="KW-1133">Transmembrane helix</keyword>
<keyword evidence="8" id="KW-0812">Transmembrane</keyword>
<evidence type="ECO:0000256" key="3">
    <source>
        <dbReference type="ARBA" id="ARBA00022679"/>
    </source>
</evidence>
<dbReference type="InterPro" id="IPR031811">
    <property type="entry name" value="ALGX/ALGJ_SGNH-like"/>
</dbReference>
<reference evidence="10" key="1">
    <citation type="submission" date="2020-10" db="EMBL/GenBank/DDBJ databases">
        <authorList>
            <person name="Gilroy R."/>
        </authorList>
    </citation>
    <scope>NUCLEOTIDE SEQUENCE</scope>
    <source>
        <strain evidence="10">ChiSxjej1B13-7041</strain>
    </source>
</reference>
<dbReference type="AlphaFoldDB" id="A0A9D1EH86"/>
<evidence type="ECO:0000256" key="8">
    <source>
        <dbReference type="SAM" id="Phobius"/>
    </source>
</evidence>
<keyword evidence="8" id="KW-0472">Membrane</keyword>
<dbReference type="EMBL" id="DVHU01000008">
    <property type="protein sequence ID" value="HIR91943.1"/>
    <property type="molecule type" value="Genomic_DNA"/>
</dbReference>
<reference evidence="10" key="2">
    <citation type="journal article" date="2021" name="PeerJ">
        <title>Extensive microbial diversity within the chicken gut microbiome revealed by metagenomics and culture.</title>
        <authorList>
            <person name="Gilroy R."/>
            <person name="Ravi A."/>
            <person name="Getino M."/>
            <person name="Pursley I."/>
            <person name="Horton D.L."/>
            <person name="Alikhan N.F."/>
            <person name="Baker D."/>
            <person name="Gharbi K."/>
            <person name="Hall N."/>
            <person name="Watson M."/>
            <person name="Adriaenssens E.M."/>
            <person name="Foster-Nyarko E."/>
            <person name="Jarju S."/>
            <person name="Secka A."/>
            <person name="Antonio M."/>
            <person name="Oren A."/>
            <person name="Chaudhuri R.R."/>
            <person name="La Ragione R."/>
            <person name="Hildebrand F."/>
            <person name="Pallen M.J."/>
        </authorList>
    </citation>
    <scope>NUCLEOTIDE SEQUENCE</scope>
    <source>
        <strain evidence="10">ChiSxjej1B13-7041</strain>
    </source>
</reference>
<keyword evidence="3" id="KW-0808">Transferase</keyword>
<gene>
    <name evidence="10" type="ORF">IAB98_00805</name>
</gene>
<comment type="pathway">
    <text evidence="2">Glycan biosynthesis; alginate biosynthesis.</text>
</comment>
<evidence type="ECO:0000256" key="1">
    <source>
        <dbReference type="ARBA" id="ARBA00004418"/>
    </source>
</evidence>
<evidence type="ECO:0000256" key="4">
    <source>
        <dbReference type="ARBA" id="ARBA00022729"/>
    </source>
</evidence>
<dbReference type="Pfam" id="PF16822">
    <property type="entry name" value="ALGX"/>
    <property type="match status" value="1"/>
</dbReference>